<evidence type="ECO:0000256" key="7">
    <source>
        <dbReference type="ARBA" id="ARBA00022679"/>
    </source>
</evidence>
<dbReference type="InterPro" id="IPR040727">
    <property type="entry name" value="NAPRTase_N"/>
</dbReference>
<evidence type="ECO:0000256" key="8">
    <source>
        <dbReference type="ARBA" id="ARBA00048668"/>
    </source>
</evidence>
<evidence type="ECO:0000256" key="1">
    <source>
        <dbReference type="ARBA" id="ARBA00004952"/>
    </source>
</evidence>
<keyword evidence="5 10" id="KW-0436">Ligase</keyword>
<dbReference type="KEGG" id="nfn:NFRAN_1541"/>
<dbReference type="RefSeq" id="WP_134483916.1">
    <property type="nucleotide sequence ID" value="NZ_LR216287.1"/>
</dbReference>
<name>A0A484IAR5_9ARCH</name>
<dbReference type="UniPathway" id="UPA00253">
    <property type="reaction ID" value="UER00457"/>
</dbReference>
<dbReference type="SUPFAM" id="SSF51690">
    <property type="entry name" value="Nicotinate/Quinolinate PRTase C-terminal domain-like"/>
    <property type="match status" value="1"/>
</dbReference>
<evidence type="ECO:0000256" key="3">
    <source>
        <dbReference type="ARBA" id="ARBA00013236"/>
    </source>
</evidence>
<keyword evidence="6" id="KW-0662">Pyridine nucleotide biosynthesis</keyword>
<sequence>MKVSSLDDNAAALMTDFYELTMAAGYYFSQFHKDWKTKAIFEMFARELPENRSYLVAAGLQQAVEYISNFTFNKDQIDYLKSLDVFRKISQDFFDYLLELKFTGDLWAVPEGTTLFPNEPILRIEAPIIEAQLLETYLLSTINFQTLIATKASKICNIASNKPIIEFGSRRAHGPQAALLAARAAFIGGCVGTSNTLAGMQFGIPIYGTMAHSFITSFESEIMAFKEFQRLFPDGFLLIDTFDTLNAIKMIIK</sequence>
<dbReference type="Pfam" id="PF17767">
    <property type="entry name" value="NAPRTase_N"/>
    <property type="match status" value="1"/>
</dbReference>
<evidence type="ECO:0000256" key="4">
    <source>
        <dbReference type="ARBA" id="ARBA00022553"/>
    </source>
</evidence>
<evidence type="ECO:0000256" key="5">
    <source>
        <dbReference type="ARBA" id="ARBA00022598"/>
    </source>
</evidence>
<dbReference type="GeneID" id="39420884"/>
<dbReference type="GO" id="GO:0005829">
    <property type="term" value="C:cytosol"/>
    <property type="evidence" value="ECO:0007669"/>
    <property type="project" value="TreeGrafter"/>
</dbReference>
<dbReference type="AlphaFoldDB" id="A0A484IAR5"/>
<comment type="similarity">
    <text evidence="2">Belongs to the NAPRTase family.</text>
</comment>
<accession>A0A484IAR5</accession>
<comment type="catalytic activity">
    <reaction evidence="8">
        <text>5-phospho-alpha-D-ribose 1-diphosphate + nicotinate + ATP + H2O = nicotinate beta-D-ribonucleotide + ADP + phosphate + diphosphate</text>
        <dbReference type="Rhea" id="RHEA:36163"/>
        <dbReference type="ChEBI" id="CHEBI:15377"/>
        <dbReference type="ChEBI" id="CHEBI:30616"/>
        <dbReference type="ChEBI" id="CHEBI:32544"/>
        <dbReference type="ChEBI" id="CHEBI:33019"/>
        <dbReference type="ChEBI" id="CHEBI:43474"/>
        <dbReference type="ChEBI" id="CHEBI:57502"/>
        <dbReference type="ChEBI" id="CHEBI:58017"/>
        <dbReference type="ChEBI" id="CHEBI:456216"/>
        <dbReference type="EC" id="6.3.4.21"/>
    </reaction>
</comment>
<organism evidence="10 11">
    <name type="scientific">Candidatus Nitrosocosmicus franklandianus</name>
    <dbReference type="NCBI Taxonomy" id="1798806"/>
    <lineage>
        <taxon>Archaea</taxon>
        <taxon>Nitrososphaerota</taxon>
        <taxon>Nitrososphaeria</taxon>
        <taxon>Nitrososphaerales</taxon>
        <taxon>Nitrososphaeraceae</taxon>
        <taxon>Candidatus Nitrosocosmicus</taxon>
    </lineage>
</organism>
<dbReference type="NCBIfam" id="TIGR01513">
    <property type="entry name" value="NAPRTase_put"/>
    <property type="match status" value="1"/>
</dbReference>
<dbReference type="OrthoDB" id="371831at2157"/>
<dbReference type="InterPro" id="IPR036068">
    <property type="entry name" value="Nicotinate_pribotase-like_C"/>
</dbReference>
<dbReference type="Gene3D" id="3.20.140.10">
    <property type="entry name" value="nicotinate phosphoribosyltransferase"/>
    <property type="match status" value="1"/>
</dbReference>
<proteinExistence type="inferred from homology"/>
<evidence type="ECO:0000256" key="2">
    <source>
        <dbReference type="ARBA" id="ARBA00010897"/>
    </source>
</evidence>
<evidence type="ECO:0000256" key="6">
    <source>
        <dbReference type="ARBA" id="ARBA00022642"/>
    </source>
</evidence>
<dbReference type="PANTHER" id="PTHR11098:SF1">
    <property type="entry name" value="NICOTINATE PHOSPHORIBOSYLTRANSFERASE"/>
    <property type="match status" value="1"/>
</dbReference>
<gene>
    <name evidence="10" type="ORF">NFRAN_1541</name>
</gene>
<protein>
    <recommendedName>
        <fullName evidence="3">nicotinate phosphoribosyltransferase</fullName>
        <ecNumber evidence="3">6.3.4.21</ecNumber>
    </recommendedName>
</protein>
<keyword evidence="11" id="KW-1185">Reference proteome</keyword>
<dbReference type="Gene3D" id="3.20.20.70">
    <property type="entry name" value="Aldolase class I"/>
    <property type="match status" value="1"/>
</dbReference>
<dbReference type="EMBL" id="LR216287">
    <property type="protein sequence ID" value="VFJ13863.1"/>
    <property type="molecule type" value="Genomic_DNA"/>
</dbReference>
<keyword evidence="10" id="KW-0328">Glycosyltransferase</keyword>
<dbReference type="SUPFAM" id="SSF54675">
    <property type="entry name" value="Nicotinate/Quinolinate PRTase N-terminal domain-like"/>
    <property type="match status" value="1"/>
</dbReference>
<dbReference type="GO" id="GO:0034355">
    <property type="term" value="P:NAD+ biosynthetic process via the salvage pathway"/>
    <property type="evidence" value="ECO:0007669"/>
    <property type="project" value="TreeGrafter"/>
</dbReference>
<evidence type="ECO:0000313" key="10">
    <source>
        <dbReference type="EMBL" id="VFJ13863.1"/>
    </source>
</evidence>
<dbReference type="InterPro" id="IPR013785">
    <property type="entry name" value="Aldolase_TIM"/>
</dbReference>
<reference evidence="10 11" key="1">
    <citation type="submission" date="2019-02" db="EMBL/GenBank/DDBJ databases">
        <authorList>
            <person name="Lehtovirta-Morley E L."/>
        </authorList>
    </citation>
    <scope>NUCLEOTIDE SEQUENCE [LARGE SCALE GENOMIC DNA]</scope>
    <source>
        <strain evidence="10">NFRAN1</strain>
    </source>
</reference>
<evidence type="ECO:0000313" key="11">
    <source>
        <dbReference type="Proteomes" id="UP000294299"/>
    </source>
</evidence>
<dbReference type="InterPro" id="IPR006405">
    <property type="entry name" value="Nic_PRibTrfase_pncB"/>
</dbReference>
<dbReference type="Proteomes" id="UP000294299">
    <property type="component" value="Chromosome NFRAN"/>
</dbReference>
<dbReference type="GO" id="GO:0016757">
    <property type="term" value="F:glycosyltransferase activity"/>
    <property type="evidence" value="ECO:0007669"/>
    <property type="project" value="UniProtKB-KW"/>
</dbReference>
<dbReference type="EC" id="6.3.4.21" evidence="3"/>
<evidence type="ECO:0000259" key="9">
    <source>
        <dbReference type="Pfam" id="PF17767"/>
    </source>
</evidence>
<feature type="domain" description="Nicotinate phosphoribosyltransferase N-terminal" evidence="9">
    <location>
        <begin position="13"/>
        <end position="143"/>
    </location>
</feature>
<dbReference type="InterPro" id="IPR007229">
    <property type="entry name" value="Nic_PRibTrfase-Fam"/>
</dbReference>
<keyword evidence="7 10" id="KW-0808">Transferase</keyword>
<dbReference type="GO" id="GO:0004516">
    <property type="term" value="F:nicotinate phosphoribosyltransferase activity"/>
    <property type="evidence" value="ECO:0007669"/>
    <property type="project" value="UniProtKB-EC"/>
</dbReference>
<comment type="pathway">
    <text evidence="1">Cofactor biosynthesis; NAD(+) biosynthesis; nicotinate D-ribonucleotide from nicotinate: step 1/1.</text>
</comment>
<dbReference type="PANTHER" id="PTHR11098">
    <property type="entry name" value="NICOTINATE PHOSPHORIBOSYLTRANSFERASE"/>
    <property type="match status" value="1"/>
</dbReference>
<keyword evidence="4" id="KW-0597">Phosphoprotein</keyword>